<evidence type="ECO:0000313" key="3">
    <source>
        <dbReference type="Proteomes" id="UP000066284"/>
    </source>
</evidence>
<dbReference type="STRING" id="1715989.NITINOP_1543"/>
<dbReference type="AlphaFoldDB" id="A0A0S4KVL1"/>
<dbReference type="RefSeq" id="WP_082633641.1">
    <property type="nucleotide sequence ID" value="NZ_LN885086.1"/>
</dbReference>
<accession>A0A0S4KVL1</accession>
<sequence length="147" mass="15763">MKKSGYMDDGNITLLAKGVEMKGEIRVEGTVRIDGRLEGDVHTKGEVIVGEDGVVKGTITAGSLISSGRIKASVTATDRVQLFKTAILIGEVRSPIMIMEEGAKFQGLSDMGATAWPEEAPRLSGNVRDMNQHRGRPVALLAKDQDL</sequence>
<dbReference type="InterPro" id="IPR007607">
    <property type="entry name" value="BacA/B"/>
</dbReference>
<evidence type="ECO:0000313" key="2">
    <source>
        <dbReference type="EMBL" id="CUQ66518.1"/>
    </source>
</evidence>
<dbReference type="PANTHER" id="PTHR35024">
    <property type="entry name" value="HYPOTHETICAL CYTOSOLIC PROTEIN"/>
    <property type="match status" value="1"/>
</dbReference>
<dbReference type="OrthoDB" id="9789407at2"/>
<evidence type="ECO:0000256" key="1">
    <source>
        <dbReference type="ARBA" id="ARBA00044755"/>
    </source>
</evidence>
<evidence type="ECO:0008006" key="4">
    <source>
        <dbReference type="Google" id="ProtNLM"/>
    </source>
</evidence>
<dbReference type="PANTHER" id="PTHR35024:SF4">
    <property type="entry name" value="POLYMER-FORMING CYTOSKELETAL PROTEIN"/>
    <property type="match status" value="1"/>
</dbReference>
<organism evidence="2 3">
    <name type="scientific">Candidatus Nitrospira inopinata</name>
    <dbReference type="NCBI Taxonomy" id="1715989"/>
    <lineage>
        <taxon>Bacteria</taxon>
        <taxon>Pseudomonadati</taxon>
        <taxon>Nitrospirota</taxon>
        <taxon>Nitrospiria</taxon>
        <taxon>Nitrospirales</taxon>
        <taxon>Nitrospiraceae</taxon>
        <taxon>Nitrospira</taxon>
    </lineage>
</organism>
<dbReference type="EMBL" id="LN885086">
    <property type="protein sequence ID" value="CUQ66518.1"/>
    <property type="molecule type" value="Genomic_DNA"/>
</dbReference>
<comment type="similarity">
    <text evidence="1">Belongs to the bactofilin family.</text>
</comment>
<protein>
    <recommendedName>
        <fullName evidence="4">Polymer-forming cytoskeletal protein</fullName>
    </recommendedName>
</protein>
<dbReference type="Proteomes" id="UP000066284">
    <property type="component" value="Chromosome 1"/>
</dbReference>
<keyword evidence="3" id="KW-1185">Reference proteome</keyword>
<dbReference type="Pfam" id="PF04519">
    <property type="entry name" value="Bactofilin"/>
    <property type="match status" value="1"/>
</dbReference>
<dbReference type="KEGG" id="nio:NITINOP_1543"/>
<proteinExistence type="inferred from homology"/>
<name>A0A0S4KVL1_9BACT</name>
<reference evidence="3" key="1">
    <citation type="submission" date="2015-09" db="EMBL/GenBank/DDBJ databases">
        <authorList>
            <person name="Daims H."/>
        </authorList>
    </citation>
    <scope>NUCLEOTIDE SEQUENCE [LARGE SCALE GENOMIC DNA]</scope>
</reference>
<gene>
    <name evidence="2" type="ORF">NITINOP_1543</name>
</gene>